<dbReference type="SUPFAM" id="SSF52540">
    <property type="entry name" value="P-loop containing nucleoside triphosphate hydrolases"/>
    <property type="match status" value="1"/>
</dbReference>
<dbReference type="EMBL" id="JAPMXC010000010">
    <property type="protein sequence ID" value="MCY0389486.1"/>
    <property type="molecule type" value="Genomic_DNA"/>
</dbReference>
<dbReference type="RefSeq" id="WP_267849385.1">
    <property type="nucleotide sequence ID" value="NZ_JAPMXC010000010.1"/>
</dbReference>
<evidence type="ECO:0000259" key="1">
    <source>
        <dbReference type="Pfam" id="PF13614"/>
    </source>
</evidence>
<dbReference type="SUPFAM" id="SSF52172">
    <property type="entry name" value="CheY-like"/>
    <property type="match status" value="1"/>
</dbReference>
<dbReference type="Gene3D" id="3.40.50.300">
    <property type="entry name" value="P-loop containing nucleotide triphosphate hydrolases"/>
    <property type="match status" value="1"/>
</dbReference>
<protein>
    <submittedName>
        <fullName evidence="2">AAA family ATPase</fullName>
    </submittedName>
</protein>
<reference evidence="2" key="1">
    <citation type="submission" date="2022-11" db="EMBL/GenBank/DDBJ databases">
        <title>Robbsia betulipollinis sp. nov., isolated from pollen of birch (Betula pendula).</title>
        <authorList>
            <person name="Shi H."/>
            <person name="Ambika Manirajan B."/>
            <person name="Ratering S."/>
            <person name="Geissler-Plaum R."/>
            <person name="Schnell S."/>
        </authorList>
    </citation>
    <scope>NUCLEOTIDE SEQUENCE</scope>
    <source>
        <strain evidence="2">Bb-Pol-6</strain>
    </source>
</reference>
<accession>A0ABT3ZSG6</accession>
<dbReference type="PANTHER" id="PTHR43384:SF13">
    <property type="entry name" value="SLR0110 PROTEIN"/>
    <property type="match status" value="1"/>
</dbReference>
<dbReference type="InterPro" id="IPR050625">
    <property type="entry name" value="ParA/MinD_ATPase"/>
</dbReference>
<comment type="caution">
    <text evidence="2">The sequence shown here is derived from an EMBL/GenBank/DDBJ whole genome shotgun (WGS) entry which is preliminary data.</text>
</comment>
<dbReference type="Gene3D" id="3.40.50.2300">
    <property type="match status" value="1"/>
</dbReference>
<dbReference type="InterPro" id="IPR025669">
    <property type="entry name" value="AAA_dom"/>
</dbReference>
<sequence>MIAADSSLLKSRVTPKVTDFIAFVADREAEQVLQRFVLEQAMPHVHIALGGIDEAIAYLEKAERSPLFLMVDLHRSAMPLSDLGRLSQVCEPSVQVVALGERNDVGLFRSLLKIGIRDYLVKPLTVELLSRTVDLSHGRVTSVVAARVGKVIGFAGARGGVGVTTLTVNLARYLAEETHRRVAYIDLNLHGGAANTLLALKSNNGLIDVLQNVHRLDPQYVERTMVEKSSRLFVLSAEMDLRERITVAPGALARILEILSDSFHYVLLDIHDPAALLGQEAFDHASRAYIVTDATVHAARQTTRLLRYIENRDNNPPTSLVLNHPNAIAAGKVGTQDIVAGVGRPILHEIRFEPKSLSISENLGESLRDRTQHGFRHAIKQIANDLTGQRQEPSLSLMQKLRLRGK</sequence>
<dbReference type="InterPro" id="IPR027417">
    <property type="entry name" value="P-loop_NTPase"/>
</dbReference>
<proteinExistence type="predicted"/>
<name>A0ABT3ZSG6_9BURK</name>
<evidence type="ECO:0000313" key="3">
    <source>
        <dbReference type="Proteomes" id="UP001082899"/>
    </source>
</evidence>
<dbReference type="Proteomes" id="UP001082899">
    <property type="component" value="Unassembled WGS sequence"/>
</dbReference>
<feature type="domain" description="AAA" evidence="1">
    <location>
        <begin position="150"/>
        <end position="311"/>
    </location>
</feature>
<evidence type="ECO:0000313" key="2">
    <source>
        <dbReference type="EMBL" id="MCY0389486.1"/>
    </source>
</evidence>
<dbReference type="PANTHER" id="PTHR43384">
    <property type="entry name" value="SEPTUM SITE-DETERMINING PROTEIN MIND HOMOLOG, CHLOROPLASTIC-RELATED"/>
    <property type="match status" value="1"/>
</dbReference>
<dbReference type="InterPro" id="IPR011006">
    <property type="entry name" value="CheY-like_superfamily"/>
</dbReference>
<gene>
    <name evidence="2" type="ORF">OVY01_20280</name>
</gene>
<organism evidence="2 3">
    <name type="scientific">Robbsia betulipollinis</name>
    <dbReference type="NCBI Taxonomy" id="2981849"/>
    <lineage>
        <taxon>Bacteria</taxon>
        <taxon>Pseudomonadati</taxon>
        <taxon>Pseudomonadota</taxon>
        <taxon>Betaproteobacteria</taxon>
        <taxon>Burkholderiales</taxon>
        <taxon>Burkholderiaceae</taxon>
        <taxon>Robbsia</taxon>
    </lineage>
</organism>
<keyword evidence="3" id="KW-1185">Reference proteome</keyword>
<dbReference type="Pfam" id="PF13614">
    <property type="entry name" value="AAA_31"/>
    <property type="match status" value="1"/>
</dbReference>